<evidence type="ECO:0000256" key="1">
    <source>
        <dbReference type="SAM" id="MobiDB-lite"/>
    </source>
</evidence>
<evidence type="ECO:0000313" key="3">
    <source>
        <dbReference type="EMBL" id="CAJ1375644.1"/>
    </source>
</evidence>
<dbReference type="GO" id="GO:0003676">
    <property type="term" value="F:nucleic acid binding"/>
    <property type="evidence" value="ECO:0007669"/>
    <property type="project" value="InterPro"/>
</dbReference>
<dbReference type="AlphaFoldDB" id="A0AA36MKB7"/>
<comment type="caution">
    <text evidence="3">The sequence shown here is derived from an EMBL/GenBank/DDBJ whole genome shotgun (WGS) entry which is preliminary data.</text>
</comment>
<feature type="compositionally biased region" description="Basic and acidic residues" evidence="1">
    <location>
        <begin position="10"/>
        <end position="23"/>
    </location>
</feature>
<dbReference type="SUPFAM" id="SSF50249">
    <property type="entry name" value="Nucleic acid-binding proteins"/>
    <property type="match status" value="1"/>
</dbReference>
<proteinExistence type="predicted"/>
<feature type="region of interest" description="Disordered" evidence="1">
    <location>
        <begin position="10"/>
        <end position="41"/>
    </location>
</feature>
<organism evidence="3 4">
    <name type="scientific">Effrenium voratum</name>
    <dbReference type="NCBI Taxonomy" id="2562239"/>
    <lineage>
        <taxon>Eukaryota</taxon>
        <taxon>Sar</taxon>
        <taxon>Alveolata</taxon>
        <taxon>Dinophyceae</taxon>
        <taxon>Suessiales</taxon>
        <taxon>Symbiodiniaceae</taxon>
        <taxon>Effrenium</taxon>
    </lineage>
</organism>
<name>A0AA36MKB7_9DINO</name>
<dbReference type="PROSITE" id="PS51857">
    <property type="entry name" value="CSD_2"/>
    <property type="match status" value="1"/>
</dbReference>
<gene>
    <name evidence="3" type="ORF">EVOR1521_LOCUS4871</name>
</gene>
<protein>
    <recommendedName>
        <fullName evidence="2">CSD domain-containing protein</fullName>
    </recommendedName>
</protein>
<reference evidence="3" key="1">
    <citation type="submission" date="2023-08" db="EMBL/GenBank/DDBJ databases">
        <authorList>
            <person name="Chen Y."/>
            <person name="Shah S."/>
            <person name="Dougan E. K."/>
            <person name="Thang M."/>
            <person name="Chan C."/>
        </authorList>
    </citation>
    <scope>NUCLEOTIDE SEQUENCE</scope>
</reference>
<feature type="domain" description="CSD" evidence="2">
    <location>
        <begin position="89"/>
        <end position="152"/>
    </location>
</feature>
<dbReference type="InterPro" id="IPR012340">
    <property type="entry name" value="NA-bd_OB-fold"/>
</dbReference>
<sequence length="154" mass="16454">MGLRLACPRRELPAAREEADSAESKAPALDSNLKAEPGDGLREELRRLEKAPLDDTAKEALRDACAGLDGSFQDGGFLIGAADTAKAAEVTGEVIIFNTEKGYGVLRDEKGSEAFFAVSGLDGGEVCVGDKVRYREDHSMIEGQLCAVNIRKEP</sequence>
<evidence type="ECO:0000259" key="2">
    <source>
        <dbReference type="PROSITE" id="PS51857"/>
    </source>
</evidence>
<dbReference type="Proteomes" id="UP001178507">
    <property type="component" value="Unassembled WGS sequence"/>
</dbReference>
<dbReference type="InterPro" id="IPR002059">
    <property type="entry name" value="CSP_DNA-bd"/>
</dbReference>
<evidence type="ECO:0000313" key="4">
    <source>
        <dbReference type="Proteomes" id="UP001178507"/>
    </source>
</evidence>
<accession>A0AA36MKB7</accession>
<dbReference type="EMBL" id="CAUJNA010000335">
    <property type="protein sequence ID" value="CAJ1375644.1"/>
    <property type="molecule type" value="Genomic_DNA"/>
</dbReference>
<keyword evidence="4" id="KW-1185">Reference proteome</keyword>
<dbReference type="Gene3D" id="2.40.50.140">
    <property type="entry name" value="Nucleic acid-binding proteins"/>
    <property type="match status" value="1"/>
</dbReference>